<evidence type="ECO:0000256" key="7">
    <source>
        <dbReference type="ARBA" id="ARBA00022723"/>
    </source>
</evidence>
<dbReference type="Gene3D" id="1.10.630.10">
    <property type="entry name" value="Cytochrome P450"/>
    <property type="match status" value="1"/>
</dbReference>
<dbReference type="STRING" id="5364.A0A5C3NDK0"/>
<dbReference type="GO" id="GO:0016020">
    <property type="term" value="C:membrane"/>
    <property type="evidence" value="ECO:0007669"/>
    <property type="project" value="UniProtKB-SubCell"/>
</dbReference>
<proteinExistence type="inferred from homology"/>
<evidence type="ECO:0000256" key="8">
    <source>
        <dbReference type="ARBA" id="ARBA00022989"/>
    </source>
</evidence>
<dbReference type="GO" id="GO:0004497">
    <property type="term" value="F:monooxygenase activity"/>
    <property type="evidence" value="ECO:0007669"/>
    <property type="project" value="UniProtKB-KW"/>
</dbReference>
<evidence type="ECO:0000313" key="17">
    <source>
        <dbReference type="Proteomes" id="UP000305948"/>
    </source>
</evidence>
<dbReference type="GO" id="GO:0020037">
    <property type="term" value="F:heme binding"/>
    <property type="evidence" value="ECO:0007669"/>
    <property type="project" value="InterPro"/>
</dbReference>
<evidence type="ECO:0000256" key="4">
    <source>
        <dbReference type="ARBA" id="ARBA00010617"/>
    </source>
</evidence>
<comment type="subcellular location">
    <subcellularLocation>
        <location evidence="2">Membrane</location>
    </subcellularLocation>
</comment>
<dbReference type="PANTHER" id="PTHR46300:SF2">
    <property type="entry name" value="CYTOCHROME P450 MONOOXYGENASE ALNH-RELATED"/>
    <property type="match status" value="1"/>
</dbReference>
<keyword evidence="10 13" id="KW-0408">Iron</keyword>
<feature type="chain" id="PRO_5023041089" evidence="15">
    <location>
        <begin position="27"/>
        <end position="526"/>
    </location>
</feature>
<reference evidence="16 17" key="1">
    <citation type="journal article" date="2019" name="Nat. Ecol. Evol.">
        <title>Megaphylogeny resolves global patterns of mushroom evolution.</title>
        <authorList>
            <person name="Varga T."/>
            <person name="Krizsan K."/>
            <person name="Foldi C."/>
            <person name="Dima B."/>
            <person name="Sanchez-Garcia M."/>
            <person name="Sanchez-Ramirez S."/>
            <person name="Szollosi G.J."/>
            <person name="Szarkandi J.G."/>
            <person name="Papp V."/>
            <person name="Albert L."/>
            <person name="Andreopoulos W."/>
            <person name="Angelini C."/>
            <person name="Antonin V."/>
            <person name="Barry K.W."/>
            <person name="Bougher N.L."/>
            <person name="Buchanan P."/>
            <person name="Buyck B."/>
            <person name="Bense V."/>
            <person name="Catcheside P."/>
            <person name="Chovatia M."/>
            <person name="Cooper J."/>
            <person name="Damon W."/>
            <person name="Desjardin D."/>
            <person name="Finy P."/>
            <person name="Geml J."/>
            <person name="Haridas S."/>
            <person name="Hughes K."/>
            <person name="Justo A."/>
            <person name="Karasinski D."/>
            <person name="Kautmanova I."/>
            <person name="Kiss B."/>
            <person name="Kocsube S."/>
            <person name="Kotiranta H."/>
            <person name="LaButti K.M."/>
            <person name="Lechner B.E."/>
            <person name="Liimatainen K."/>
            <person name="Lipzen A."/>
            <person name="Lukacs Z."/>
            <person name="Mihaltcheva S."/>
            <person name="Morgado L.N."/>
            <person name="Niskanen T."/>
            <person name="Noordeloos M.E."/>
            <person name="Ohm R.A."/>
            <person name="Ortiz-Santana B."/>
            <person name="Ovrebo C."/>
            <person name="Racz N."/>
            <person name="Riley R."/>
            <person name="Savchenko A."/>
            <person name="Shiryaev A."/>
            <person name="Soop K."/>
            <person name="Spirin V."/>
            <person name="Szebenyi C."/>
            <person name="Tomsovsky M."/>
            <person name="Tulloss R.E."/>
            <person name="Uehling J."/>
            <person name="Grigoriev I.V."/>
            <person name="Vagvolgyi C."/>
            <person name="Papp T."/>
            <person name="Martin F.M."/>
            <person name="Miettinen O."/>
            <person name="Hibbett D.S."/>
            <person name="Nagy L.G."/>
        </authorList>
    </citation>
    <scope>NUCLEOTIDE SEQUENCE [LARGE SCALE GENOMIC DNA]</scope>
    <source>
        <strain evidence="16 17">OMC1185</strain>
    </source>
</reference>
<gene>
    <name evidence="16" type="ORF">OE88DRAFT_1654593</name>
</gene>
<keyword evidence="15" id="KW-0732">Signal</keyword>
<keyword evidence="17" id="KW-1185">Reference proteome</keyword>
<protein>
    <submittedName>
        <fullName evidence="16">Cytochrome P450</fullName>
    </submittedName>
</protein>
<keyword evidence="11 14" id="KW-0503">Monooxygenase</keyword>
<name>A0A5C3NDK0_9AGAM</name>
<evidence type="ECO:0000256" key="12">
    <source>
        <dbReference type="ARBA" id="ARBA00023136"/>
    </source>
</evidence>
<dbReference type="PANTHER" id="PTHR46300">
    <property type="entry name" value="P450, PUTATIVE (EUROFUNG)-RELATED-RELATED"/>
    <property type="match status" value="1"/>
</dbReference>
<dbReference type="InterPro" id="IPR017972">
    <property type="entry name" value="Cyt_P450_CS"/>
</dbReference>
<dbReference type="OrthoDB" id="1055148at2759"/>
<dbReference type="InterPro" id="IPR050364">
    <property type="entry name" value="Cytochrome_P450_fung"/>
</dbReference>
<dbReference type="GO" id="GO:0016705">
    <property type="term" value="F:oxidoreductase activity, acting on paired donors, with incorporation or reduction of molecular oxygen"/>
    <property type="evidence" value="ECO:0007669"/>
    <property type="project" value="InterPro"/>
</dbReference>
<dbReference type="Proteomes" id="UP000305948">
    <property type="component" value="Unassembled WGS sequence"/>
</dbReference>
<evidence type="ECO:0000256" key="11">
    <source>
        <dbReference type="ARBA" id="ARBA00023033"/>
    </source>
</evidence>
<keyword evidence="5 13" id="KW-0349">Heme</keyword>
<dbReference type="GO" id="GO:0005506">
    <property type="term" value="F:iron ion binding"/>
    <property type="evidence" value="ECO:0007669"/>
    <property type="project" value="InterPro"/>
</dbReference>
<evidence type="ECO:0000256" key="3">
    <source>
        <dbReference type="ARBA" id="ARBA00005179"/>
    </source>
</evidence>
<keyword evidence="9 14" id="KW-0560">Oxidoreductase</keyword>
<feature type="signal peptide" evidence="15">
    <location>
        <begin position="1"/>
        <end position="26"/>
    </location>
</feature>
<evidence type="ECO:0000256" key="2">
    <source>
        <dbReference type="ARBA" id="ARBA00004370"/>
    </source>
</evidence>
<comment type="pathway">
    <text evidence="3">Secondary metabolite biosynthesis.</text>
</comment>
<keyword evidence="12" id="KW-0472">Membrane</keyword>
<dbReference type="PRINTS" id="PR00463">
    <property type="entry name" value="EP450I"/>
</dbReference>
<dbReference type="CDD" id="cd11065">
    <property type="entry name" value="CYP64-like"/>
    <property type="match status" value="1"/>
</dbReference>
<dbReference type="PROSITE" id="PS00086">
    <property type="entry name" value="CYTOCHROME_P450"/>
    <property type="match status" value="1"/>
</dbReference>
<dbReference type="InterPro" id="IPR002401">
    <property type="entry name" value="Cyt_P450_E_grp-I"/>
</dbReference>
<sequence>MKLASQYPTGALFISLFLLTIVLVRSKQGRGLVPGPRGLPILGNVLEVPATKAWFYFRTLGKRFGPLISFSIVGERVLILNRGSDAVELLGKRASIYSSRPNLVFAGKYWSQNRRLVFLPYGDHLKHLRAAFHHMLQSRNAGAYDVHQEVEACKLTYDMLIKPEDVFLNIKRYASALIYSLAYGRRLEGNDEDLKNILGAIFDIDHHVRPGAHLVDSLPILDKLPDVLAPWRKHALQGYKRTTAIYGGLAKDVLQRVSQGDVSTECFTARLWAQQEKLNLDDESIAYLAGTAFEAGAGTTSGEVLWFLAAAVLYPETVKIARSEMDAILHDRAPMLQDLESLPYCTGLVKEVLRWGPAVPAGIPHRLDRDDTYQDYRITEGTTVIANIWAMHHDEETYDNPKVFEPRRWTGQESGLNRASLLEGHFGFGFGRRICPGRALGAASVWIAIVRLIWAFDIHPDIDETTQRPARPDPYNPENWAGELITEPREFPVRVVPRSEEHADAIRREWDSLSELGDGIYRRPAE</sequence>
<keyword evidence="7 13" id="KW-0479">Metal-binding</keyword>
<evidence type="ECO:0000256" key="5">
    <source>
        <dbReference type="ARBA" id="ARBA00022617"/>
    </source>
</evidence>
<evidence type="ECO:0000256" key="14">
    <source>
        <dbReference type="RuleBase" id="RU000461"/>
    </source>
</evidence>
<feature type="binding site" description="axial binding residue" evidence="13">
    <location>
        <position position="435"/>
    </location>
    <ligand>
        <name>heme</name>
        <dbReference type="ChEBI" id="CHEBI:30413"/>
    </ligand>
    <ligandPart>
        <name>Fe</name>
        <dbReference type="ChEBI" id="CHEBI:18248"/>
    </ligandPart>
</feature>
<evidence type="ECO:0000256" key="9">
    <source>
        <dbReference type="ARBA" id="ARBA00023002"/>
    </source>
</evidence>
<evidence type="ECO:0000256" key="6">
    <source>
        <dbReference type="ARBA" id="ARBA00022692"/>
    </source>
</evidence>
<accession>A0A5C3NDK0</accession>
<keyword evidence="6" id="KW-0812">Transmembrane</keyword>
<dbReference type="EMBL" id="ML213506">
    <property type="protein sequence ID" value="TFK54098.1"/>
    <property type="molecule type" value="Genomic_DNA"/>
</dbReference>
<organism evidence="16 17">
    <name type="scientific">Heliocybe sulcata</name>
    <dbReference type="NCBI Taxonomy" id="5364"/>
    <lineage>
        <taxon>Eukaryota</taxon>
        <taxon>Fungi</taxon>
        <taxon>Dikarya</taxon>
        <taxon>Basidiomycota</taxon>
        <taxon>Agaricomycotina</taxon>
        <taxon>Agaricomycetes</taxon>
        <taxon>Gloeophyllales</taxon>
        <taxon>Gloeophyllaceae</taxon>
        <taxon>Heliocybe</taxon>
    </lineage>
</organism>
<comment type="cofactor">
    <cofactor evidence="1 13">
        <name>heme</name>
        <dbReference type="ChEBI" id="CHEBI:30413"/>
    </cofactor>
</comment>
<evidence type="ECO:0000256" key="1">
    <source>
        <dbReference type="ARBA" id="ARBA00001971"/>
    </source>
</evidence>
<evidence type="ECO:0000256" key="13">
    <source>
        <dbReference type="PIRSR" id="PIRSR602401-1"/>
    </source>
</evidence>
<dbReference type="SUPFAM" id="SSF48264">
    <property type="entry name" value="Cytochrome P450"/>
    <property type="match status" value="1"/>
</dbReference>
<dbReference type="InterPro" id="IPR001128">
    <property type="entry name" value="Cyt_P450"/>
</dbReference>
<dbReference type="Pfam" id="PF00067">
    <property type="entry name" value="p450"/>
    <property type="match status" value="1"/>
</dbReference>
<dbReference type="InterPro" id="IPR036396">
    <property type="entry name" value="Cyt_P450_sf"/>
</dbReference>
<dbReference type="AlphaFoldDB" id="A0A5C3NDK0"/>
<evidence type="ECO:0000256" key="10">
    <source>
        <dbReference type="ARBA" id="ARBA00023004"/>
    </source>
</evidence>
<evidence type="ECO:0000256" key="15">
    <source>
        <dbReference type="SAM" id="SignalP"/>
    </source>
</evidence>
<evidence type="ECO:0000313" key="16">
    <source>
        <dbReference type="EMBL" id="TFK54098.1"/>
    </source>
</evidence>
<keyword evidence="8" id="KW-1133">Transmembrane helix</keyword>
<comment type="similarity">
    <text evidence="4 14">Belongs to the cytochrome P450 family.</text>
</comment>